<dbReference type="Proteomes" id="UP000067689">
    <property type="component" value="Chromosome"/>
</dbReference>
<keyword evidence="1" id="KW-1133">Transmembrane helix</keyword>
<name>A0A0U3T1X4_9ACTN</name>
<dbReference type="PATRIC" id="fig|2041.4.peg.1815"/>
<organism evidence="2 3">
    <name type="scientific">Aeromicrobium erythreum</name>
    <dbReference type="NCBI Taxonomy" id="2041"/>
    <lineage>
        <taxon>Bacteria</taxon>
        <taxon>Bacillati</taxon>
        <taxon>Actinomycetota</taxon>
        <taxon>Actinomycetes</taxon>
        <taxon>Propionibacteriales</taxon>
        <taxon>Nocardioidaceae</taxon>
        <taxon>Aeromicrobium</taxon>
    </lineage>
</organism>
<reference evidence="2 3" key="1">
    <citation type="journal article" date="1991" name="Int. J. Syst. Bacteriol.">
        <title>Description of the erythromycin-producing bacterium Arthrobacter sp. strain NRRL B-3381 as Aeromicrobium erythreum gen. nov., sp. nov.</title>
        <authorList>
            <person name="Miller E.S."/>
            <person name="Woese C.R."/>
            <person name="Brenner S."/>
        </authorList>
    </citation>
    <scope>NUCLEOTIDE SEQUENCE [LARGE SCALE GENOMIC DNA]</scope>
    <source>
        <strain evidence="2 3">AR18</strain>
    </source>
</reference>
<gene>
    <name evidence="2" type="ORF">AERYTH_08665</name>
</gene>
<keyword evidence="1" id="KW-0472">Membrane</keyword>
<keyword evidence="1" id="KW-0812">Transmembrane</keyword>
<keyword evidence="3" id="KW-1185">Reference proteome</keyword>
<dbReference type="EMBL" id="CP011502">
    <property type="protein sequence ID" value="ALX04762.1"/>
    <property type="molecule type" value="Genomic_DNA"/>
</dbReference>
<evidence type="ECO:0000313" key="3">
    <source>
        <dbReference type="Proteomes" id="UP000067689"/>
    </source>
</evidence>
<proteinExistence type="predicted"/>
<evidence type="ECO:0000256" key="1">
    <source>
        <dbReference type="SAM" id="Phobius"/>
    </source>
</evidence>
<sequence>MDLLLQAVRDAVEDTPYVVDVVDDGFDLRLDLADRRWRTVLGAAGIERTVIHEVRPRGDGVAVTDVVRRVDWVAGAPALAGSASVQRGRTIALGVEKVWGLDEHGMPVKVADLRFAPQEGRELVTLAAQQVGLRVVRGGAELVGLVFAGIAVGGLLVGGLVVLVLWLTGVLPPG</sequence>
<evidence type="ECO:0000313" key="2">
    <source>
        <dbReference type="EMBL" id="ALX04762.1"/>
    </source>
</evidence>
<accession>A0A0U3T1X4</accession>
<feature type="transmembrane region" description="Helical" evidence="1">
    <location>
        <begin position="142"/>
        <end position="167"/>
    </location>
</feature>
<dbReference type="STRING" id="2041.AERYTH_08665"/>
<dbReference type="KEGG" id="aer:AERYTH_08665"/>
<dbReference type="AlphaFoldDB" id="A0A0U3T1X4"/>
<protein>
    <submittedName>
        <fullName evidence="2">Uncharacterized protein</fullName>
    </submittedName>
</protein>